<feature type="non-terminal residue" evidence="19">
    <location>
        <position position="936"/>
    </location>
</feature>
<evidence type="ECO:0000259" key="18">
    <source>
        <dbReference type="Pfam" id="PF16209"/>
    </source>
</evidence>
<accession>A0A6A4GJ20</accession>
<feature type="binding site" evidence="13">
    <location>
        <position position="624"/>
    </location>
    <ligand>
        <name>ATP</name>
        <dbReference type="ChEBI" id="CHEBI:30616"/>
    </ligand>
</feature>
<dbReference type="FunFam" id="3.40.50.1000:FF:000001">
    <property type="entry name" value="Phospholipid-transporting ATPase IC"/>
    <property type="match status" value="1"/>
</dbReference>
<dbReference type="AlphaFoldDB" id="A0A6A4GJ20"/>
<evidence type="ECO:0000256" key="13">
    <source>
        <dbReference type="PIRSR" id="PIRSR606539-2"/>
    </source>
</evidence>
<comment type="cofactor">
    <cofactor evidence="14">
        <name>Mg(2+)</name>
        <dbReference type="ChEBI" id="CHEBI:18420"/>
    </cofactor>
</comment>
<comment type="caution">
    <text evidence="15">Lacks conserved residue(s) required for the propagation of feature annotation.</text>
</comment>
<dbReference type="SUPFAM" id="SSF81660">
    <property type="entry name" value="Metal cation-transporting ATPase, ATP-binding domain N"/>
    <property type="match status" value="1"/>
</dbReference>
<evidence type="ECO:0000313" key="19">
    <source>
        <dbReference type="EMBL" id="KAE9385611.1"/>
    </source>
</evidence>
<feature type="transmembrane region" description="Helical" evidence="15">
    <location>
        <begin position="165"/>
        <end position="184"/>
    </location>
</feature>
<feature type="transmembrane region" description="Helical" evidence="15">
    <location>
        <begin position="505"/>
        <end position="528"/>
    </location>
</feature>
<evidence type="ECO:0000256" key="12">
    <source>
        <dbReference type="PIRSR" id="PIRSR606539-1"/>
    </source>
</evidence>
<keyword evidence="9 15" id="KW-1278">Translocase</keyword>
<dbReference type="InterPro" id="IPR036412">
    <property type="entry name" value="HAD-like_sf"/>
</dbReference>
<organism evidence="19 20">
    <name type="scientific">Gymnopus androsaceus JB14</name>
    <dbReference type="NCBI Taxonomy" id="1447944"/>
    <lineage>
        <taxon>Eukaryota</taxon>
        <taxon>Fungi</taxon>
        <taxon>Dikarya</taxon>
        <taxon>Basidiomycota</taxon>
        <taxon>Agaricomycotina</taxon>
        <taxon>Agaricomycetes</taxon>
        <taxon>Agaricomycetidae</taxon>
        <taxon>Agaricales</taxon>
        <taxon>Marasmiineae</taxon>
        <taxon>Omphalotaceae</taxon>
        <taxon>Gymnopus</taxon>
    </lineage>
</organism>
<dbReference type="OrthoDB" id="377733at2759"/>
<evidence type="ECO:0000256" key="6">
    <source>
        <dbReference type="ARBA" id="ARBA00022723"/>
    </source>
</evidence>
<dbReference type="Proteomes" id="UP000799118">
    <property type="component" value="Unassembled WGS sequence"/>
</dbReference>
<keyword evidence="4" id="KW-0597">Phosphoprotein</keyword>
<evidence type="ECO:0000256" key="11">
    <source>
        <dbReference type="ARBA" id="ARBA00023136"/>
    </source>
</evidence>
<feature type="active site" description="4-aspartylphosphate intermediate" evidence="12">
    <location>
        <position position="622"/>
    </location>
</feature>
<feature type="binding site" evidence="13">
    <location>
        <position position="757"/>
    </location>
    <ligand>
        <name>ATP</name>
        <dbReference type="ChEBI" id="CHEBI:30616"/>
    </ligand>
</feature>
<dbReference type="InterPro" id="IPR023298">
    <property type="entry name" value="ATPase_P-typ_TM_dom_sf"/>
</dbReference>
<reference evidence="19" key="1">
    <citation type="journal article" date="2019" name="Environ. Microbiol.">
        <title>Fungal ecological strategies reflected in gene transcription - a case study of two litter decomposers.</title>
        <authorList>
            <person name="Barbi F."/>
            <person name="Kohler A."/>
            <person name="Barry K."/>
            <person name="Baskaran P."/>
            <person name="Daum C."/>
            <person name="Fauchery L."/>
            <person name="Ihrmark K."/>
            <person name="Kuo A."/>
            <person name="LaButti K."/>
            <person name="Lipzen A."/>
            <person name="Morin E."/>
            <person name="Grigoriev I.V."/>
            <person name="Henrissat B."/>
            <person name="Lindahl B."/>
            <person name="Martin F."/>
        </authorList>
    </citation>
    <scope>NUCLEOTIDE SEQUENCE</scope>
    <source>
        <strain evidence="19">JB14</strain>
    </source>
</reference>
<dbReference type="InterPro" id="IPR023299">
    <property type="entry name" value="ATPase_P-typ_cyto_dom_N"/>
</dbReference>
<feature type="compositionally biased region" description="Acidic residues" evidence="16">
    <location>
        <begin position="15"/>
        <end position="24"/>
    </location>
</feature>
<dbReference type="Pfam" id="PF16209">
    <property type="entry name" value="PhoLip_ATPase_N"/>
    <property type="match status" value="1"/>
</dbReference>
<feature type="binding site" evidence="14">
    <location>
        <position position="624"/>
    </location>
    <ligand>
        <name>Mg(2+)</name>
        <dbReference type="ChEBI" id="CHEBI:18420"/>
    </ligand>
</feature>
<feature type="compositionally biased region" description="Basic residues" evidence="16">
    <location>
        <begin position="50"/>
        <end position="60"/>
    </location>
</feature>
<dbReference type="GO" id="GO:0005524">
    <property type="term" value="F:ATP binding"/>
    <property type="evidence" value="ECO:0007669"/>
    <property type="project" value="UniProtKB-UniRule"/>
</dbReference>
<dbReference type="Gene3D" id="2.70.150.10">
    <property type="entry name" value="Calcium-transporting ATPase, cytoplasmic transduction domain A"/>
    <property type="match status" value="1"/>
</dbReference>
<dbReference type="Gene3D" id="3.40.1110.10">
    <property type="entry name" value="Calcium-transporting ATPase, cytoplasmic domain N"/>
    <property type="match status" value="1"/>
</dbReference>
<keyword evidence="10 15" id="KW-1133">Transmembrane helix</keyword>
<evidence type="ECO:0000256" key="8">
    <source>
        <dbReference type="ARBA" id="ARBA00022840"/>
    </source>
</evidence>
<dbReference type="GO" id="GO:0045332">
    <property type="term" value="P:phospholipid translocation"/>
    <property type="evidence" value="ECO:0007669"/>
    <property type="project" value="TreeGrafter"/>
</dbReference>
<feature type="binding site" evidence="14">
    <location>
        <position position="622"/>
    </location>
    <ligand>
        <name>Mg(2+)</name>
        <dbReference type="ChEBI" id="CHEBI:18420"/>
    </ligand>
</feature>
<feature type="region of interest" description="Disordered" evidence="16">
    <location>
        <begin position="41"/>
        <end position="92"/>
    </location>
</feature>
<feature type="binding site" evidence="13">
    <location>
        <position position="936"/>
    </location>
    <ligand>
        <name>ATP</name>
        <dbReference type="ChEBI" id="CHEBI:30616"/>
    </ligand>
</feature>
<protein>
    <recommendedName>
        <fullName evidence="15">Phospholipid-transporting ATPase</fullName>
        <ecNumber evidence="15">7.6.2.1</ecNumber>
    </recommendedName>
</protein>
<gene>
    <name evidence="19" type="ORF">BT96DRAFT_575213</name>
</gene>
<dbReference type="SUPFAM" id="SSF81653">
    <property type="entry name" value="Calcium ATPase, transduction domain A"/>
    <property type="match status" value="1"/>
</dbReference>
<dbReference type="PANTHER" id="PTHR24092">
    <property type="entry name" value="PROBABLE PHOSPHOLIPID-TRANSPORTING ATPASE"/>
    <property type="match status" value="1"/>
</dbReference>
<evidence type="ECO:0000256" key="7">
    <source>
        <dbReference type="ARBA" id="ARBA00022741"/>
    </source>
</evidence>
<proteinExistence type="inferred from homology"/>
<dbReference type="InterPro" id="IPR032631">
    <property type="entry name" value="P-type_ATPase_N"/>
</dbReference>
<evidence type="ECO:0000259" key="17">
    <source>
        <dbReference type="Pfam" id="PF00122"/>
    </source>
</evidence>
<evidence type="ECO:0000256" key="2">
    <source>
        <dbReference type="ARBA" id="ARBA00004308"/>
    </source>
</evidence>
<dbReference type="EMBL" id="ML769964">
    <property type="protein sequence ID" value="KAE9385611.1"/>
    <property type="molecule type" value="Genomic_DNA"/>
</dbReference>
<keyword evidence="6 14" id="KW-0479">Metal-binding</keyword>
<keyword evidence="5 15" id="KW-0812">Transmembrane</keyword>
<evidence type="ECO:0000256" key="14">
    <source>
        <dbReference type="PIRSR" id="PIRSR606539-3"/>
    </source>
</evidence>
<dbReference type="EC" id="7.6.2.1" evidence="15"/>
<evidence type="ECO:0000256" key="9">
    <source>
        <dbReference type="ARBA" id="ARBA00022967"/>
    </source>
</evidence>
<feature type="binding site" evidence="13">
    <location>
        <position position="856"/>
    </location>
    <ligand>
        <name>ATP</name>
        <dbReference type="ChEBI" id="CHEBI:30616"/>
    </ligand>
</feature>
<dbReference type="Pfam" id="PF13246">
    <property type="entry name" value="Cation_ATPase"/>
    <property type="match status" value="1"/>
</dbReference>
<feature type="domain" description="P-type ATPase N-terminal" evidence="18">
    <location>
        <begin position="103"/>
        <end position="163"/>
    </location>
</feature>
<keyword evidence="11 15" id="KW-0472">Membrane</keyword>
<feature type="domain" description="P-type ATPase A" evidence="17">
    <location>
        <begin position="346"/>
        <end position="396"/>
    </location>
</feature>
<comment type="catalytic activity">
    <reaction evidence="15">
        <text>ATP + H2O + phospholipidSide 1 = ADP + phosphate + phospholipidSide 2.</text>
        <dbReference type="EC" id="7.6.2.1"/>
    </reaction>
</comment>
<name>A0A6A4GJ20_9AGAR</name>
<dbReference type="PANTHER" id="PTHR24092:SF180">
    <property type="entry name" value="PHOSPHOLIPID-TRANSPORTING ATPASE DNF1-RELATED"/>
    <property type="match status" value="1"/>
</dbReference>
<dbReference type="InterPro" id="IPR006539">
    <property type="entry name" value="P-type_ATPase_IV"/>
</dbReference>
<feature type="binding site" evidence="13">
    <location>
        <position position="622"/>
    </location>
    <ligand>
        <name>ATP</name>
        <dbReference type="ChEBI" id="CHEBI:30616"/>
    </ligand>
</feature>
<dbReference type="SUPFAM" id="SSF81665">
    <property type="entry name" value="Calcium ATPase, transmembrane domain M"/>
    <property type="match status" value="1"/>
</dbReference>
<dbReference type="GO" id="GO:0000287">
    <property type="term" value="F:magnesium ion binding"/>
    <property type="evidence" value="ECO:0007669"/>
    <property type="project" value="UniProtKB-UniRule"/>
</dbReference>
<evidence type="ECO:0000256" key="16">
    <source>
        <dbReference type="SAM" id="MobiDB-lite"/>
    </source>
</evidence>
<keyword evidence="14 15" id="KW-0460">Magnesium</keyword>
<evidence type="ECO:0000256" key="5">
    <source>
        <dbReference type="ARBA" id="ARBA00022692"/>
    </source>
</evidence>
<keyword evidence="20" id="KW-1185">Reference proteome</keyword>
<keyword evidence="7 13" id="KW-0547">Nucleotide-binding</keyword>
<dbReference type="GO" id="GO:0005886">
    <property type="term" value="C:plasma membrane"/>
    <property type="evidence" value="ECO:0007669"/>
    <property type="project" value="TreeGrafter"/>
</dbReference>
<dbReference type="GO" id="GO:0140326">
    <property type="term" value="F:ATPase-coupled intramembrane lipid transporter activity"/>
    <property type="evidence" value="ECO:0007669"/>
    <property type="project" value="UniProtKB-EC"/>
</dbReference>
<evidence type="ECO:0000256" key="3">
    <source>
        <dbReference type="ARBA" id="ARBA00022448"/>
    </source>
</evidence>
<evidence type="ECO:0000256" key="4">
    <source>
        <dbReference type="ARBA" id="ARBA00022553"/>
    </source>
</evidence>
<feature type="compositionally biased region" description="Low complexity" evidence="16">
    <location>
        <begin position="74"/>
        <end position="85"/>
    </location>
</feature>
<feature type="binding site" evidence="13">
    <location>
        <position position="798"/>
    </location>
    <ligand>
        <name>ATP</name>
        <dbReference type="ChEBI" id="CHEBI:30616"/>
    </ligand>
</feature>
<evidence type="ECO:0000256" key="15">
    <source>
        <dbReference type="RuleBase" id="RU362033"/>
    </source>
</evidence>
<dbReference type="SUPFAM" id="SSF56784">
    <property type="entry name" value="HAD-like"/>
    <property type="match status" value="1"/>
</dbReference>
<dbReference type="GO" id="GO:0012505">
    <property type="term" value="C:endomembrane system"/>
    <property type="evidence" value="ECO:0007669"/>
    <property type="project" value="UniProtKB-SubCell"/>
</dbReference>
<dbReference type="FunFam" id="3.40.1110.10:FF:000087">
    <property type="entry name" value="Phospholipid-transporting ATPase"/>
    <property type="match status" value="1"/>
</dbReference>
<comment type="subcellular location">
    <subcellularLocation>
        <location evidence="2">Endomembrane system</location>
    </subcellularLocation>
    <subcellularLocation>
        <location evidence="1 15">Membrane</location>
        <topology evidence="1 15">Multi-pass membrane protein</topology>
    </subcellularLocation>
</comment>
<sequence length="936" mass="104959">MSFLKRSVTSRHSDSDDEEDDGIDPELRLRTVRTAASALEVSMRTEAKTERRKSRRRRGLFGRSNSEKKRARSSDTTSNNNTPSTEIPGVRRNVYVNHPLSHSELDQNGEPIVRYERNKVRTTKYTIVTFIPKNLFEQFRRAANILFLVLAVVQLFPVFGAASGAISVLPLAFIIFVTALKDAIEDYRRSTLDEQVNTSAVTRIGGSWHNVNLAKDPRSWLDKLLGVPAPGQLTKGVRKLREREASEAGAVMRTTLNRTNTSQNQLTDYSASSFDLSNHGVGGKRLDDIMSVDSHSYPPGDASTPSFSETSTRVGMGSMSNYAQSQHSRSTSGVVDYRKHASGSATWERTLWKKLEVGDIVLLRDNEQVPADVVVLATSDPDGMCYLETKNLDGETNLKPRSSVKATMGITSEEDIERCSFYLDSEPPHQNLYLYHGVLRYKDPATGERKQEPVSINELLLRGCAIRNTAWIVGLVVFTGADTKIMLNGGDTPTKRSKIERETNFNVIINFLILVIMCTIGAIFNGLWDAKTGTSAEFFEIDVDATDSHVLNALVTFVSCLIAFQNIVPISLYISIEIVKTIQAYFISQDIDMYYQPYDTPCVPKTWNISDDLGQIEYIFSDKTGTLTQNVMEFQKCSVHGVIYGEGVTEAQRGAATRDGNTDMLNSEELNEKLSSLKQQMLNAMERLFKNRYLQPEKLTLVSPKLAQDLTDRQSAQRGHLVAFFRALAVCHSVLADKPEPDRDPYRLEYKAESPDEAALVAAARDVGFPFINKGKDGMDIEVMGQKERYTILKMLEFNSTRKRMSVVVRNPDGKLVLYTKGADSVIYERLAKDHDPYLKEQTSKDMEAFANGGLRTLCIAYRPLEEEEYLNWSRTYDAATNAIENRDEEIDKANELIEHSLQILGATALEDKLQEGVPEAIETLHRAGIKLWILT</sequence>
<dbReference type="InterPro" id="IPR059000">
    <property type="entry name" value="ATPase_P-type_domA"/>
</dbReference>
<dbReference type="NCBIfam" id="TIGR01652">
    <property type="entry name" value="ATPase-Plipid"/>
    <property type="match status" value="1"/>
</dbReference>
<dbReference type="Pfam" id="PF00122">
    <property type="entry name" value="E1-E2_ATPase"/>
    <property type="match status" value="1"/>
</dbReference>
<dbReference type="InterPro" id="IPR018303">
    <property type="entry name" value="ATPase_P-typ_P_site"/>
</dbReference>
<feature type="binding site" evidence="13">
    <location>
        <position position="623"/>
    </location>
    <ligand>
        <name>ATP</name>
        <dbReference type="ChEBI" id="CHEBI:30616"/>
    </ligand>
</feature>
<evidence type="ECO:0000256" key="1">
    <source>
        <dbReference type="ARBA" id="ARBA00004141"/>
    </source>
</evidence>
<keyword evidence="3" id="KW-0813">Transport</keyword>
<evidence type="ECO:0000313" key="20">
    <source>
        <dbReference type="Proteomes" id="UP000799118"/>
    </source>
</evidence>
<dbReference type="PROSITE" id="PS00154">
    <property type="entry name" value="ATPASE_E1_E2"/>
    <property type="match status" value="1"/>
</dbReference>
<feature type="transmembrane region" description="Helical" evidence="15">
    <location>
        <begin position="548"/>
        <end position="574"/>
    </location>
</feature>
<feature type="binding site" evidence="13">
    <location>
        <position position="821"/>
    </location>
    <ligand>
        <name>ATP</name>
        <dbReference type="ChEBI" id="CHEBI:30616"/>
    </ligand>
</feature>
<feature type="region of interest" description="Disordered" evidence="16">
    <location>
        <begin position="1"/>
        <end position="27"/>
    </location>
</feature>
<keyword evidence="8 13" id="KW-0067">ATP-binding</keyword>
<evidence type="ECO:0000256" key="10">
    <source>
        <dbReference type="ARBA" id="ARBA00022989"/>
    </source>
</evidence>
<dbReference type="InterPro" id="IPR008250">
    <property type="entry name" value="ATPase_P-typ_transduc_dom_A_sf"/>
</dbReference>
<comment type="similarity">
    <text evidence="15">Belongs to the cation transport ATPase (P-type) (TC 3.A.3) family. Type IV subfamily.</text>
</comment>